<feature type="compositionally biased region" description="Polar residues" evidence="10">
    <location>
        <begin position="51"/>
        <end position="62"/>
    </location>
</feature>
<evidence type="ECO:0000256" key="6">
    <source>
        <dbReference type="ARBA" id="ARBA00023316"/>
    </source>
</evidence>
<evidence type="ECO:0000256" key="4">
    <source>
        <dbReference type="ARBA" id="ARBA00022960"/>
    </source>
</evidence>
<evidence type="ECO:0000256" key="8">
    <source>
        <dbReference type="PIRSR" id="PIRSR618044-2"/>
    </source>
</evidence>
<dbReference type="EMBL" id="CP099959">
    <property type="protein sequence ID" value="XCC58456.1"/>
    <property type="molecule type" value="Genomic_DNA"/>
</dbReference>
<dbReference type="InterPro" id="IPR018044">
    <property type="entry name" value="Peptidase_S11"/>
</dbReference>
<dbReference type="SUPFAM" id="SSF56601">
    <property type="entry name" value="beta-lactamase/transpeptidase-like"/>
    <property type="match status" value="1"/>
</dbReference>
<dbReference type="Gene3D" id="3.40.710.10">
    <property type="entry name" value="DD-peptidase/beta-lactamase superfamily"/>
    <property type="match status" value="1"/>
</dbReference>
<accession>A0AAU8A4Y9</accession>
<feature type="active site" evidence="7">
    <location>
        <position position="177"/>
    </location>
</feature>
<dbReference type="InterPro" id="IPR001967">
    <property type="entry name" value="Peptidase_S11_N"/>
</dbReference>
<evidence type="ECO:0000256" key="10">
    <source>
        <dbReference type="SAM" id="MobiDB-lite"/>
    </source>
</evidence>
<dbReference type="GO" id="GO:0009252">
    <property type="term" value="P:peptidoglycan biosynthetic process"/>
    <property type="evidence" value="ECO:0007669"/>
    <property type="project" value="UniProtKB-KW"/>
</dbReference>
<keyword evidence="2 11" id="KW-0732">Signal</keyword>
<evidence type="ECO:0000256" key="1">
    <source>
        <dbReference type="ARBA" id="ARBA00007164"/>
    </source>
</evidence>
<evidence type="ECO:0000313" key="13">
    <source>
        <dbReference type="EMBL" id="XCC58456.1"/>
    </source>
</evidence>
<feature type="active site" evidence="7">
    <location>
        <position position="125"/>
    </location>
</feature>
<evidence type="ECO:0000259" key="12">
    <source>
        <dbReference type="Pfam" id="PF00768"/>
    </source>
</evidence>
<dbReference type="PANTHER" id="PTHR21581:SF26">
    <property type="entry name" value="D-ALANYL-D-ALANINE ENDOPEPTIDASE"/>
    <property type="match status" value="1"/>
</dbReference>
<evidence type="ECO:0000256" key="3">
    <source>
        <dbReference type="ARBA" id="ARBA00022801"/>
    </source>
</evidence>
<dbReference type="GO" id="GO:0071555">
    <property type="term" value="P:cell wall organization"/>
    <property type="evidence" value="ECO:0007669"/>
    <property type="project" value="UniProtKB-KW"/>
</dbReference>
<dbReference type="PANTHER" id="PTHR21581">
    <property type="entry name" value="D-ALANYL-D-ALANINE CARBOXYPEPTIDASE"/>
    <property type="match status" value="1"/>
</dbReference>
<sequence>MPNLSDWQRRTQLPLRILILAALSITLCAIEPASAQSSPPPKNTQAKKQKSANPKQVRTTVNRPKGTSKKEVPDRPSFANAMGLRNQQDELSLKSSVAMVIDQQTKEVLFEKNPDVSLPIASITKLMTAMVVLDSNAPLDEILTITQAEVKIYAKSRLSLGTKLTREEALLLALMSSENRASQLLATNYPGGLSAFIEAMNHKAYALGMTQSSFTDPTGLLASNVSTGEDLARLLIASYNYKLIREFSVWPDMTMVINKRPQVFLNTNRLVRAGDMEIGLQKTGFISAAGRCLVMQAKVNGMPLLLVFLDSVGTQSRFADAVRVKDWIESYQSGEPKPIRRLTM</sequence>
<dbReference type="GO" id="GO:0009002">
    <property type="term" value="F:serine-type D-Ala-D-Ala carboxypeptidase activity"/>
    <property type="evidence" value="ECO:0007669"/>
    <property type="project" value="InterPro"/>
</dbReference>
<comment type="similarity">
    <text evidence="1 9">Belongs to the peptidase S11 family.</text>
</comment>
<keyword evidence="5" id="KW-0573">Peptidoglycan synthesis</keyword>
<dbReference type="GO" id="GO:0006508">
    <property type="term" value="P:proteolysis"/>
    <property type="evidence" value="ECO:0007669"/>
    <property type="project" value="InterPro"/>
</dbReference>
<feature type="domain" description="Peptidase S11 D-alanyl-D-alanine carboxypeptidase A N-terminal" evidence="12">
    <location>
        <begin position="89"/>
        <end position="311"/>
    </location>
</feature>
<protein>
    <submittedName>
        <fullName evidence="13">Serine hydrolase</fullName>
    </submittedName>
</protein>
<feature type="region of interest" description="Disordered" evidence="10">
    <location>
        <begin position="33"/>
        <end position="81"/>
    </location>
</feature>
<name>A0AAU8A4Y9_9BURK</name>
<gene>
    <name evidence="13" type="ORF">NKE59_03995</name>
</gene>
<evidence type="ECO:0000256" key="9">
    <source>
        <dbReference type="RuleBase" id="RU004016"/>
    </source>
</evidence>
<feature type="signal peptide" evidence="11">
    <location>
        <begin position="1"/>
        <end position="35"/>
    </location>
</feature>
<proteinExistence type="inferred from homology"/>
<dbReference type="RefSeq" id="WP_353439696.1">
    <property type="nucleotide sequence ID" value="NZ_CP099959.1"/>
</dbReference>
<dbReference type="InterPro" id="IPR012338">
    <property type="entry name" value="Beta-lactam/transpept-like"/>
</dbReference>
<evidence type="ECO:0000256" key="2">
    <source>
        <dbReference type="ARBA" id="ARBA00022729"/>
    </source>
</evidence>
<dbReference type="Pfam" id="PF00768">
    <property type="entry name" value="Peptidase_S11"/>
    <property type="match status" value="1"/>
</dbReference>
<dbReference type="GO" id="GO:0008360">
    <property type="term" value="P:regulation of cell shape"/>
    <property type="evidence" value="ECO:0007669"/>
    <property type="project" value="UniProtKB-KW"/>
</dbReference>
<feature type="chain" id="PRO_5043313812" evidence="11">
    <location>
        <begin position="36"/>
        <end position="344"/>
    </location>
</feature>
<reference evidence="13" key="1">
    <citation type="submission" date="2022-06" db="EMBL/GenBank/DDBJ databases">
        <title>New Polynucleobacter species.</title>
        <authorList>
            <person name="Hahn M.W."/>
        </authorList>
    </citation>
    <scope>NUCLEOTIDE SEQUENCE</scope>
    <source>
        <strain evidence="13">UK-FUSCHL-C3</strain>
    </source>
</reference>
<evidence type="ECO:0000256" key="7">
    <source>
        <dbReference type="PIRSR" id="PIRSR618044-1"/>
    </source>
</evidence>
<feature type="active site" description="Acyl-ester intermediate" evidence="7">
    <location>
        <position position="122"/>
    </location>
</feature>
<evidence type="ECO:0000256" key="5">
    <source>
        <dbReference type="ARBA" id="ARBA00022984"/>
    </source>
</evidence>
<dbReference type="PRINTS" id="PR00725">
    <property type="entry name" value="DADACBPTASE1"/>
</dbReference>
<dbReference type="AlphaFoldDB" id="A0AAU8A4Y9"/>
<organism evidence="13">
    <name type="scientific">Polynucleobacter sp. UK-FUSCHL-C3</name>
    <dbReference type="NCBI Taxonomy" id="2955208"/>
    <lineage>
        <taxon>Bacteria</taxon>
        <taxon>Pseudomonadati</taxon>
        <taxon>Pseudomonadota</taxon>
        <taxon>Betaproteobacteria</taxon>
        <taxon>Burkholderiales</taxon>
        <taxon>Burkholderiaceae</taxon>
        <taxon>Polynucleobacter</taxon>
    </lineage>
</organism>
<evidence type="ECO:0000256" key="11">
    <source>
        <dbReference type="SAM" id="SignalP"/>
    </source>
</evidence>
<keyword evidence="6" id="KW-0961">Cell wall biogenesis/degradation</keyword>
<keyword evidence="3 13" id="KW-0378">Hydrolase</keyword>
<keyword evidence="4" id="KW-0133">Cell shape</keyword>
<feature type="binding site" evidence="8">
    <location>
        <position position="282"/>
    </location>
    <ligand>
        <name>substrate</name>
    </ligand>
</feature>